<dbReference type="EMBL" id="BTGD01000016">
    <property type="protein sequence ID" value="GMM57772.1"/>
    <property type="molecule type" value="Genomic_DNA"/>
</dbReference>
<dbReference type="Pfam" id="PF00400">
    <property type="entry name" value="WD40"/>
    <property type="match status" value="2"/>
</dbReference>
<dbReference type="PANTHER" id="PTHR14344:SF3">
    <property type="entry name" value="WD REPEAT-CONTAINING PROTEIN 6"/>
    <property type="match status" value="1"/>
</dbReference>
<dbReference type="InterPro" id="IPR036322">
    <property type="entry name" value="WD40_repeat_dom_sf"/>
</dbReference>
<comment type="subcellular location">
    <subcellularLocation>
        <location evidence="1">Cytoplasm</location>
    </subcellularLocation>
</comment>
<dbReference type="PROSITE" id="PS50082">
    <property type="entry name" value="WD_REPEATS_2"/>
    <property type="match status" value="3"/>
</dbReference>
<evidence type="ECO:0000256" key="7">
    <source>
        <dbReference type="PROSITE-ProRule" id="PRU00221"/>
    </source>
</evidence>
<evidence type="ECO:0000313" key="8">
    <source>
        <dbReference type="EMBL" id="GMM57772.1"/>
    </source>
</evidence>
<dbReference type="AlphaFoldDB" id="A0AAV5S4K6"/>
<dbReference type="SUPFAM" id="SSF50978">
    <property type="entry name" value="WD40 repeat-like"/>
    <property type="match status" value="3"/>
</dbReference>
<feature type="repeat" description="WD" evidence="7">
    <location>
        <begin position="945"/>
        <end position="986"/>
    </location>
</feature>
<dbReference type="Proteomes" id="UP001377567">
    <property type="component" value="Unassembled WGS sequence"/>
</dbReference>
<accession>A0AAV5S4K6</accession>
<dbReference type="InterPro" id="IPR001680">
    <property type="entry name" value="WD40_rpt"/>
</dbReference>
<keyword evidence="3 7" id="KW-0853">WD repeat</keyword>
<evidence type="ECO:0000256" key="4">
    <source>
        <dbReference type="ARBA" id="ARBA00022694"/>
    </source>
</evidence>
<name>A0AAV5S4K6_MAUHU</name>
<dbReference type="InterPro" id="IPR015943">
    <property type="entry name" value="WD40/YVTN_repeat-like_dom_sf"/>
</dbReference>
<dbReference type="PROSITE" id="PS50294">
    <property type="entry name" value="WD_REPEATS_REGION"/>
    <property type="match status" value="2"/>
</dbReference>
<dbReference type="InterPro" id="IPR051973">
    <property type="entry name" value="tRNA_Anticodon_Mtase-Reg"/>
</dbReference>
<dbReference type="GO" id="GO:0030488">
    <property type="term" value="P:tRNA methylation"/>
    <property type="evidence" value="ECO:0007669"/>
    <property type="project" value="TreeGrafter"/>
</dbReference>
<dbReference type="GO" id="GO:0005737">
    <property type="term" value="C:cytoplasm"/>
    <property type="evidence" value="ECO:0007669"/>
    <property type="project" value="UniProtKB-SubCell"/>
</dbReference>
<feature type="repeat" description="WD" evidence="7">
    <location>
        <begin position="183"/>
        <end position="224"/>
    </location>
</feature>
<dbReference type="PANTHER" id="PTHR14344">
    <property type="entry name" value="WD REPEAT PROTEIN"/>
    <property type="match status" value="1"/>
</dbReference>
<sequence>MSGELKDIAHYGPALCVKFSETYPQYTFVAMGPFMQVYNYKTGELINRARVFSANKVHGFNFSKDGAMCVLYGSKSIAFCKTQDLLTREDFSKDEKMFAEWITDAAFSFTGEQVYILTCYNLVVVTDLEGNIQARRNLKNERSILYSGSIKVLSEERVLINAGTVFGGVLIWDLLKQEKIHNLTGHEGSIFYVVVSNNGKYVASCSDDRSIRLWDMESGKQLSIGWGHTARIWNLKFFNNDSQLISVSEDCTCRIWDVVAESGATSLVMKNIYETHLIKNVWGVDVNETEALAVTSGNDGRVKLIDLKQTSRVGDEVRSFNITNLPSNSPLSIEKGEIFKGFYWFNFGLVAITSLGNILKFTEATGTWEILMRDERLVSYSLTHGISTASGNVALFANNKCDLLLLNFSKDGQTIKSKNSLHLDNLSKSCNTMITAYQDEYCLVTVESPNPRDKFAVLQLNVDTLEIVHEFNFAKPDNFVSSCLAVYQQYLIVGGRFGAVAIFDMRNTDADAYVMRQLCPGDTTTSIEYIEERGADILLSVTNRDGFYNFTKVNLDKLASREGIAHEIIHSNKVMKGFLEGAFYNESGEYITYGFKSSLFYMYNEKNCYEIASEVCGGAHRQWKLCDLGDGQGYMLVYIKAAELYMRKIYTAAFPETLESGLHGREIRDISIMPERLPWQYSPENGYLFVTGSEDTTVRLGKYSPETGAVVNYWMERRHVSGLQRLRFISDSLVVSCSAREELFLWTVNTEFQSNPYMHIRQTLPTQSTHPDLRIMDFDVLFNAAGTGDFALATVYSDSSIKVWWYSNASNGFIELWSNRYQTCCILNTSFVVLQGRIFLLIAATDGYLSLYDISREVDILHATEDTRTVRFVNEAFGAIASTSGPAFTLRVHKSGIKTMDVARTKAGAATVRVVTGGDDNAISLTQFNCSASGELSGTVCSMVSDAASSTVTSTQLLPGATQVLSTSVDQRVRLWDITPDNQLSLRASKYTTNADTGCCDIVQTENSHHSLLIAGVGLSVWKC</sequence>
<dbReference type="Gene3D" id="2.130.10.10">
    <property type="entry name" value="YVTN repeat-like/Quinoprotein amine dehydrogenase"/>
    <property type="match status" value="3"/>
</dbReference>
<comment type="caution">
    <text evidence="8">The sequence shown here is derived from an EMBL/GenBank/DDBJ whole genome shotgun (WGS) entry which is preliminary data.</text>
</comment>
<dbReference type="SMART" id="SM00320">
    <property type="entry name" value="WD40"/>
    <property type="match status" value="7"/>
</dbReference>
<proteinExistence type="inferred from homology"/>
<keyword evidence="4" id="KW-0819">tRNA processing</keyword>
<keyword evidence="2" id="KW-0963">Cytoplasm</keyword>
<evidence type="ECO:0000256" key="3">
    <source>
        <dbReference type="ARBA" id="ARBA00022574"/>
    </source>
</evidence>
<feature type="repeat" description="WD" evidence="7">
    <location>
        <begin position="225"/>
        <end position="266"/>
    </location>
</feature>
<keyword evidence="5" id="KW-0677">Repeat</keyword>
<comment type="similarity">
    <text evidence="6">Belongs to the WD repeat WDR6 family.</text>
</comment>
<keyword evidence="9" id="KW-1185">Reference proteome</keyword>
<evidence type="ECO:0000313" key="9">
    <source>
        <dbReference type="Proteomes" id="UP001377567"/>
    </source>
</evidence>
<dbReference type="PROSITE" id="PS00678">
    <property type="entry name" value="WD_REPEATS_1"/>
    <property type="match status" value="3"/>
</dbReference>
<evidence type="ECO:0000256" key="2">
    <source>
        <dbReference type="ARBA" id="ARBA00022490"/>
    </source>
</evidence>
<evidence type="ECO:0000256" key="1">
    <source>
        <dbReference type="ARBA" id="ARBA00004496"/>
    </source>
</evidence>
<reference evidence="8 9" key="1">
    <citation type="journal article" date="2023" name="Elife">
        <title>Identification of key yeast species and microbe-microbe interactions impacting larval growth of Drosophila in the wild.</title>
        <authorList>
            <person name="Mure A."/>
            <person name="Sugiura Y."/>
            <person name="Maeda R."/>
            <person name="Honda K."/>
            <person name="Sakurai N."/>
            <person name="Takahashi Y."/>
            <person name="Watada M."/>
            <person name="Katoh T."/>
            <person name="Gotoh A."/>
            <person name="Gotoh Y."/>
            <person name="Taniguchi I."/>
            <person name="Nakamura K."/>
            <person name="Hayashi T."/>
            <person name="Katayama T."/>
            <person name="Uemura T."/>
            <person name="Hattori Y."/>
        </authorList>
    </citation>
    <scope>NUCLEOTIDE SEQUENCE [LARGE SCALE GENOMIC DNA]</scope>
    <source>
        <strain evidence="8 9">KH-74</strain>
    </source>
</reference>
<organism evidence="8 9">
    <name type="scientific">Maudiozyma humilis</name>
    <name type="common">Sour dough yeast</name>
    <name type="synonym">Kazachstania humilis</name>
    <dbReference type="NCBI Taxonomy" id="51915"/>
    <lineage>
        <taxon>Eukaryota</taxon>
        <taxon>Fungi</taxon>
        <taxon>Dikarya</taxon>
        <taxon>Ascomycota</taxon>
        <taxon>Saccharomycotina</taxon>
        <taxon>Saccharomycetes</taxon>
        <taxon>Saccharomycetales</taxon>
        <taxon>Saccharomycetaceae</taxon>
        <taxon>Maudiozyma</taxon>
    </lineage>
</organism>
<protein>
    <submittedName>
        <fullName evidence="8">Rtt10 protein</fullName>
    </submittedName>
</protein>
<evidence type="ECO:0000256" key="6">
    <source>
        <dbReference type="ARBA" id="ARBA00038255"/>
    </source>
</evidence>
<gene>
    <name evidence="8" type="ORF">DAKH74_043880</name>
</gene>
<evidence type="ECO:0000256" key="5">
    <source>
        <dbReference type="ARBA" id="ARBA00022737"/>
    </source>
</evidence>
<dbReference type="InterPro" id="IPR019775">
    <property type="entry name" value="WD40_repeat_CS"/>
</dbReference>